<sequence>MLPSSPFSSKLGTNYCPHDHELDQIHALLVEPRLRLQQIQDEIAVLQRAIDKLAEERDRVTSFVDAHRALTSPIRRLPLDIIEEIFCACLPVDRNCVMSWREAPILLGRICSGWRAISLATPRLWSRLHVVEPTRPYNAKAGLFEAKVAHRLETTQAWLERSGMCSLSISLESNLDHGMTPPLTPSPAHPNTTRFLNAITPFSSRWQNIRLVIPPLAFDPLSTLTEEDVPLLTHLEIVQRPEHPHSNTQWDLSSILRGANLSAFSISGSNVNPSDLPLRWGQLTELSIMGPAWGIGHTQTSEVVLQVLTRCPQLRSCKLLVHDNPGVHPSPLPESITSCAFLHTVELLCVGSPLYTSGRLLSRLSLPELRHFKLRGHGEPPGATAWTLSRALAPSTRLESIDIDSDTFSKGALMDFLRGLPPTVRRLEVMDLVHAWHASMAEGSFDDEVLAGFVATAQPFCPALRELVIAHCRLVTDEALLRFVESRVKRGTTTTLRLVDVQFDREAQTDLRPLLQRFVGHGEGCLRKVLISYNSPSPLHFSPWQGLPDAPVPTHGPWGNPHIF</sequence>
<dbReference type="InterPro" id="IPR006553">
    <property type="entry name" value="Leu-rich_rpt_Cys-con_subtyp"/>
</dbReference>
<organism evidence="1 2">
    <name type="scientific">Roridomyces roridus</name>
    <dbReference type="NCBI Taxonomy" id="1738132"/>
    <lineage>
        <taxon>Eukaryota</taxon>
        <taxon>Fungi</taxon>
        <taxon>Dikarya</taxon>
        <taxon>Basidiomycota</taxon>
        <taxon>Agaricomycotina</taxon>
        <taxon>Agaricomycetes</taxon>
        <taxon>Agaricomycetidae</taxon>
        <taxon>Agaricales</taxon>
        <taxon>Marasmiineae</taxon>
        <taxon>Mycenaceae</taxon>
        <taxon>Roridomyces</taxon>
    </lineage>
</organism>
<name>A0AAD7CE38_9AGAR</name>
<dbReference type="Gene3D" id="3.80.10.10">
    <property type="entry name" value="Ribonuclease Inhibitor"/>
    <property type="match status" value="1"/>
</dbReference>
<protein>
    <recommendedName>
        <fullName evidence="3">F-box domain-containing protein</fullName>
    </recommendedName>
</protein>
<keyword evidence="2" id="KW-1185">Reference proteome</keyword>
<dbReference type="AlphaFoldDB" id="A0AAD7CE38"/>
<comment type="caution">
    <text evidence="1">The sequence shown here is derived from an EMBL/GenBank/DDBJ whole genome shotgun (WGS) entry which is preliminary data.</text>
</comment>
<gene>
    <name evidence="1" type="ORF">FB45DRAFT_890795</name>
</gene>
<reference evidence="1" key="1">
    <citation type="submission" date="2023-03" db="EMBL/GenBank/DDBJ databases">
        <title>Massive genome expansion in bonnet fungi (Mycena s.s.) driven by repeated elements and novel gene families across ecological guilds.</title>
        <authorList>
            <consortium name="Lawrence Berkeley National Laboratory"/>
            <person name="Harder C.B."/>
            <person name="Miyauchi S."/>
            <person name="Viragh M."/>
            <person name="Kuo A."/>
            <person name="Thoen E."/>
            <person name="Andreopoulos B."/>
            <person name="Lu D."/>
            <person name="Skrede I."/>
            <person name="Drula E."/>
            <person name="Henrissat B."/>
            <person name="Morin E."/>
            <person name="Kohler A."/>
            <person name="Barry K."/>
            <person name="LaButti K."/>
            <person name="Morin E."/>
            <person name="Salamov A."/>
            <person name="Lipzen A."/>
            <person name="Mereny Z."/>
            <person name="Hegedus B."/>
            <person name="Baldrian P."/>
            <person name="Stursova M."/>
            <person name="Weitz H."/>
            <person name="Taylor A."/>
            <person name="Grigoriev I.V."/>
            <person name="Nagy L.G."/>
            <person name="Martin F."/>
            <person name="Kauserud H."/>
        </authorList>
    </citation>
    <scope>NUCLEOTIDE SEQUENCE</scope>
    <source>
        <strain evidence="1">9284</strain>
    </source>
</reference>
<dbReference type="EMBL" id="JARKIF010000002">
    <property type="protein sequence ID" value="KAJ7646568.1"/>
    <property type="molecule type" value="Genomic_DNA"/>
</dbReference>
<evidence type="ECO:0000313" key="2">
    <source>
        <dbReference type="Proteomes" id="UP001221142"/>
    </source>
</evidence>
<dbReference type="Proteomes" id="UP001221142">
    <property type="component" value="Unassembled WGS sequence"/>
</dbReference>
<dbReference type="InterPro" id="IPR032675">
    <property type="entry name" value="LRR_dom_sf"/>
</dbReference>
<accession>A0AAD7CE38</accession>
<dbReference type="SMART" id="SM00367">
    <property type="entry name" value="LRR_CC"/>
    <property type="match status" value="1"/>
</dbReference>
<evidence type="ECO:0000313" key="1">
    <source>
        <dbReference type="EMBL" id="KAJ7646568.1"/>
    </source>
</evidence>
<evidence type="ECO:0008006" key="3">
    <source>
        <dbReference type="Google" id="ProtNLM"/>
    </source>
</evidence>
<dbReference type="SUPFAM" id="SSF52047">
    <property type="entry name" value="RNI-like"/>
    <property type="match status" value="1"/>
</dbReference>
<proteinExistence type="predicted"/>